<dbReference type="SMART" id="SM00248">
    <property type="entry name" value="ANK"/>
    <property type="match status" value="6"/>
</dbReference>
<dbReference type="Pfam" id="PF00023">
    <property type="entry name" value="Ank"/>
    <property type="match status" value="1"/>
</dbReference>
<evidence type="ECO:0000313" key="4">
    <source>
        <dbReference type="EMBL" id="RUS35437.1"/>
    </source>
</evidence>
<proteinExistence type="predicted"/>
<accession>A0A433R077</accession>
<sequence length="881" mass="98589">MQILHILAFANGIHAGLLHFVHEALQLSDDCIEDAIGELSAVSFIERECLTNRHGSPINITRSDHPLYIDPAVQKFLQCRIGCDIPHIERIAMALAKHAIFPVQQIAQYLLSVKQHTDESIVLLCTIVALLARHDIGYRHGNRNHELLRSAEYVIEAHLGSNHILVAYSLFNLARSIHKHNFRGNVSSTVRRGQKIMRLVTMPQVAEIMGKQAEEFACTGEGVNGGVMKLLESLLLQNDDAISVATMFFRYPTGQYVNVKNVLHHAMNGNHITCVRYIIETGGLDGHGLKYLADQAIIGGYVDTVALLMKEYHVQFSDNGALMQAMVFNRINIAELIWDNDTIYDLDRILIAALSFGGVLGPTVAYLLKRGANANASTDDGEGNSALHLANTSCAIQVLCEHGADVNQRNLDGKTVLSRIWRIDGAIADKVISTLVEYGADIHEIDNDGNTLLMNLIKSRCDRMVIRSFYKFGADINAIDSDGCTLLHHAISENLFGAILELRILGANLASRDIHGNTPLLAAGNCMTEWAIIEFCLLQPRRPKPSIQYEKLIKSPIFPPEVWSEVFRHFYNNSSLSELLQASEACMQWRMSAKACIAYHQFLIYNIDYPANMNLLARLLRTTPDSHLVTDTVIITVNNLIDSDGKEIHIVKDDVKDLSSIIRISRPYRLGIFYDRESEWTDRHKRMEDAALKQVLRFATNVEELLTNGYDSRYDYVQRIRETLVKITLIDFANNDTTQFSSALAKCANIRSVTLYGSGSAPQNRTYHKVLSMWPELREVGLFGHGGHLSTCLNQLKVCSKLERIRIASDVHCTRALNELLELCPNLVELQIDTPICEIALVDDNTIRILRNCCPKLQTLTIPPLHVDVSLLPPNVTVVVQ</sequence>
<reference evidence="4 5" key="1">
    <citation type="journal article" date="2018" name="New Phytol.">
        <title>Phylogenomics of Endogonaceae and evolution of mycorrhizas within Mucoromycota.</title>
        <authorList>
            <person name="Chang Y."/>
            <person name="Desiro A."/>
            <person name="Na H."/>
            <person name="Sandor L."/>
            <person name="Lipzen A."/>
            <person name="Clum A."/>
            <person name="Barry K."/>
            <person name="Grigoriev I.V."/>
            <person name="Martin F.M."/>
            <person name="Stajich J.E."/>
            <person name="Smith M.E."/>
            <person name="Bonito G."/>
            <person name="Spatafora J.W."/>
        </authorList>
    </citation>
    <scope>NUCLEOTIDE SEQUENCE [LARGE SCALE GENOMIC DNA]</scope>
    <source>
        <strain evidence="4 5">AD002</strain>
    </source>
</reference>
<dbReference type="SUPFAM" id="SSF48403">
    <property type="entry name" value="Ankyrin repeat"/>
    <property type="match status" value="1"/>
</dbReference>
<organism evidence="4 5">
    <name type="scientific">Jimgerdemannia flammicorona</name>
    <dbReference type="NCBI Taxonomy" id="994334"/>
    <lineage>
        <taxon>Eukaryota</taxon>
        <taxon>Fungi</taxon>
        <taxon>Fungi incertae sedis</taxon>
        <taxon>Mucoromycota</taxon>
        <taxon>Mucoromycotina</taxon>
        <taxon>Endogonomycetes</taxon>
        <taxon>Endogonales</taxon>
        <taxon>Endogonaceae</taxon>
        <taxon>Jimgerdemannia</taxon>
    </lineage>
</organism>
<dbReference type="AlphaFoldDB" id="A0A433R077"/>
<keyword evidence="3" id="KW-0732">Signal</keyword>
<dbReference type="PANTHER" id="PTHR24189">
    <property type="entry name" value="MYOTROPHIN"/>
    <property type="match status" value="1"/>
</dbReference>
<evidence type="ECO:0000313" key="5">
    <source>
        <dbReference type="Proteomes" id="UP000274822"/>
    </source>
</evidence>
<protein>
    <submittedName>
        <fullName evidence="4">Uncharacterized protein</fullName>
    </submittedName>
</protein>
<dbReference type="InterPro" id="IPR036770">
    <property type="entry name" value="Ankyrin_rpt-contain_sf"/>
</dbReference>
<dbReference type="InterPro" id="IPR032675">
    <property type="entry name" value="LRR_dom_sf"/>
</dbReference>
<dbReference type="PANTHER" id="PTHR24189:SF50">
    <property type="entry name" value="ANKYRIN REPEAT AND SOCS BOX PROTEIN 2"/>
    <property type="match status" value="1"/>
</dbReference>
<dbReference type="InterPro" id="IPR002110">
    <property type="entry name" value="Ankyrin_rpt"/>
</dbReference>
<dbReference type="Proteomes" id="UP000274822">
    <property type="component" value="Unassembled WGS sequence"/>
</dbReference>
<feature type="chain" id="PRO_5019055947" evidence="3">
    <location>
        <begin position="16"/>
        <end position="881"/>
    </location>
</feature>
<dbReference type="EMBL" id="RBNJ01000088">
    <property type="protein sequence ID" value="RUS35437.1"/>
    <property type="molecule type" value="Genomic_DNA"/>
</dbReference>
<keyword evidence="5" id="KW-1185">Reference proteome</keyword>
<evidence type="ECO:0000256" key="1">
    <source>
        <dbReference type="ARBA" id="ARBA00022737"/>
    </source>
</evidence>
<comment type="caution">
    <text evidence="4">The sequence shown here is derived from an EMBL/GenBank/DDBJ whole genome shotgun (WGS) entry which is preliminary data.</text>
</comment>
<dbReference type="Gene3D" id="1.25.40.20">
    <property type="entry name" value="Ankyrin repeat-containing domain"/>
    <property type="match status" value="2"/>
</dbReference>
<gene>
    <name evidence="4" type="ORF">BC938DRAFT_483538</name>
</gene>
<name>A0A433R077_9FUNG</name>
<feature type="signal peptide" evidence="3">
    <location>
        <begin position="1"/>
        <end position="15"/>
    </location>
</feature>
<dbReference type="SUPFAM" id="SSF52047">
    <property type="entry name" value="RNI-like"/>
    <property type="match status" value="1"/>
</dbReference>
<evidence type="ECO:0000256" key="2">
    <source>
        <dbReference type="ARBA" id="ARBA00023043"/>
    </source>
</evidence>
<keyword evidence="1" id="KW-0677">Repeat</keyword>
<dbReference type="Gene3D" id="3.80.10.10">
    <property type="entry name" value="Ribonuclease Inhibitor"/>
    <property type="match status" value="1"/>
</dbReference>
<evidence type="ECO:0000256" key="3">
    <source>
        <dbReference type="SAM" id="SignalP"/>
    </source>
</evidence>
<keyword evidence="2" id="KW-0040">ANK repeat</keyword>
<dbReference type="InterPro" id="IPR050745">
    <property type="entry name" value="Multifunctional_regulatory"/>
</dbReference>